<keyword evidence="2 3" id="KW-0040">ANK repeat</keyword>
<sequence length="167" mass="18023">MIEILTTLFLAAETGDHQLVDKLLSEQPILVNKENESGLTLLGIAAHFGQIEVVKNLLSHGADINAISHSKISFIPQNTALHAAIAGAKSIDTIEYLLLNGADCNIKDSEGHTPLHIAAFEGNISIAKLLIENGAKIYKSNAGNTPFQIAEERNLTEFIHYLSQAVN</sequence>
<name>A0A8J3AG43_9BACI</name>
<organism evidence="4 5">
    <name type="scientific">Gottfriedia solisilvae</name>
    <dbReference type="NCBI Taxonomy" id="1516104"/>
    <lineage>
        <taxon>Bacteria</taxon>
        <taxon>Bacillati</taxon>
        <taxon>Bacillota</taxon>
        <taxon>Bacilli</taxon>
        <taxon>Bacillales</taxon>
        <taxon>Bacillaceae</taxon>
        <taxon>Gottfriedia</taxon>
    </lineage>
</organism>
<reference evidence="5" key="1">
    <citation type="journal article" date="2019" name="Int. J. Syst. Evol. Microbiol.">
        <title>The Global Catalogue of Microorganisms (GCM) 10K type strain sequencing project: providing services to taxonomists for standard genome sequencing and annotation.</title>
        <authorList>
            <consortium name="The Broad Institute Genomics Platform"/>
            <consortium name="The Broad Institute Genome Sequencing Center for Infectious Disease"/>
            <person name="Wu L."/>
            <person name="Ma J."/>
        </authorList>
    </citation>
    <scope>NUCLEOTIDE SEQUENCE [LARGE SCALE GENOMIC DNA]</scope>
    <source>
        <strain evidence="5">CGMCC 1.14993</strain>
    </source>
</reference>
<dbReference type="PROSITE" id="PS50088">
    <property type="entry name" value="ANK_REPEAT"/>
    <property type="match status" value="3"/>
</dbReference>
<gene>
    <name evidence="4" type="ORF">GCM10007380_17000</name>
</gene>
<dbReference type="EMBL" id="BMHB01000001">
    <property type="protein sequence ID" value="GGI13255.1"/>
    <property type="molecule type" value="Genomic_DNA"/>
</dbReference>
<dbReference type="InterPro" id="IPR036770">
    <property type="entry name" value="Ankyrin_rpt-contain_sf"/>
</dbReference>
<evidence type="ECO:0008006" key="6">
    <source>
        <dbReference type="Google" id="ProtNLM"/>
    </source>
</evidence>
<evidence type="ECO:0000256" key="1">
    <source>
        <dbReference type="ARBA" id="ARBA00022737"/>
    </source>
</evidence>
<dbReference type="OrthoDB" id="5622506at2"/>
<feature type="repeat" description="ANK" evidence="3">
    <location>
        <begin position="110"/>
        <end position="142"/>
    </location>
</feature>
<evidence type="ECO:0000256" key="2">
    <source>
        <dbReference type="ARBA" id="ARBA00023043"/>
    </source>
</evidence>
<evidence type="ECO:0000313" key="5">
    <source>
        <dbReference type="Proteomes" id="UP000626244"/>
    </source>
</evidence>
<dbReference type="RefSeq" id="WP_087998095.1">
    <property type="nucleotide sequence ID" value="NZ_BMHB01000001.1"/>
</dbReference>
<dbReference type="Proteomes" id="UP000626244">
    <property type="component" value="Unassembled WGS sequence"/>
</dbReference>
<dbReference type="AlphaFoldDB" id="A0A8J3AG43"/>
<dbReference type="Pfam" id="PF12796">
    <property type="entry name" value="Ank_2"/>
    <property type="match status" value="2"/>
</dbReference>
<dbReference type="InterPro" id="IPR002110">
    <property type="entry name" value="Ankyrin_rpt"/>
</dbReference>
<dbReference type="InterPro" id="IPR050776">
    <property type="entry name" value="Ank_Repeat/CDKN_Inhibitor"/>
</dbReference>
<dbReference type="Gene3D" id="1.25.40.20">
    <property type="entry name" value="Ankyrin repeat-containing domain"/>
    <property type="match status" value="1"/>
</dbReference>
<comment type="caution">
    <text evidence="4">The sequence shown here is derived from an EMBL/GenBank/DDBJ whole genome shotgun (WGS) entry which is preliminary data.</text>
</comment>
<evidence type="ECO:0000256" key="3">
    <source>
        <dbReference type="PROSITE-ProRule" id="PRU00023"/>
    </source>
</evidence>
<feature type="repeat" description="ANK" evidence="3">
    <location>
        <begin position="76"/>
        <end position="109"/>
    </location>
</feature>
<keyword evidence="5" id="KW-1185">Reference proteome</keyword>
<dbReference type="PROSITE" id="PS50297">
    <property type="entry name" value="ANK_REP_REGION"/>
    <property type="match status" value="2"/>
</dbReference>
<keyword evidence="1" id="KW-0677">Repeat</keyword>
<protein>
    <recommendedName>
        <fullName evidence="6">Ankyrin repeat protein</fullName>
    </recommendedName>
</protein>
<evidence type="ECO:0000313" key="4">
    <source>
        <dbReference type="EMBL" id="GGI13255.1"/>
    </source>
</evidence>
<dbReference type="SUPFAM" id="SSF48403">
    <property type="entry name" value="Ankyrin repeat"/>
    <property type="match status" value="1"/>
</dbReference>
<proteinExistence type="predicted"/>
<dbReference type="SMART" id="SM00248">
    <property type="entry name" value="ANK"/>
    <property type="match status" value="4"/>
</dbReference>
<dbReference type="PANTHER" id="PTHR24201">
    <property type="entry name" value="ANK_REP_REGION DOMAIN-CONTAINING PROTEIN"/>
    <property type="match status" value="1"/>
</dbReference>
<feature type="repeat" description="ANK" evidence="3">
    <location>
        <begin position="37"/>
        <end position="69"/>
    </location>
</feature>
<accession>A0A8J3AG43</accession>